<dbReference type="InterPro" id="IPR003660">
    <property type="entry name" value="HAMP_dom"/>
</dbReference>
<keyword evidence="2 9" id="KW-0812">Transmembrane</keyword>
<keyword evidence="5 7" id="KW-0807">Transducer</keyword>
<dbReference type="STRING" id="1122209.SAMN02745752_01997"/>
<evidence type="ECO:0000259" key="11">
    <source>
        <dbReference type="PROSITE" id="PS50885"/>
    </source>
</evidence>
<evidence type="ECO:0000313" key="12">
    <source>
        <dbReference type="EMBL" id="SFX54036.1"/>
    </source>
</evidence>
<dbReference type="GO" id="GO:0006935">
    <property type="term" value="P:chemotaxis"/>
    <property type="evidence" value="ECO:0007669"/>
    <property type="project" value="UniProtKB-ARBA"/>
</dbReference>
<keyword evidence="8" id="KW-0175">Coiled coil</keyword>
<dbReference type="Proteomes" id="UP000182350">
    <property type="component" value="Unassembled WGS sequence"/>
</dbReference>
<keyword evidence="4 9" id="KW-0472">Membrane</keyword>
<dbReference type="PANTHER" id="PTHR32089:SF119">
    <property type="entry name" value="METHYL-ACCEPTING CHEMOTAXIS PROTEIN CTPL"/>
    <property type="match status" value="1"/>
</dbReference>
<dbReference type="SUPFAM" id="SSF58104">
    <property type="entry name" value="Methyl-accepting chemotaxis protein (MCP) signaling domain"/>
    <property type="match status" value="1"/>
</dbReference>
<reference evidence="12 13" key="1">
    <citation type="submission" date="2016-11" db="EMBL/GenBank/DDBJ databases">
        <authorList>
            <person name="Jaros S."/>
            <person name="Januszkiewicz K."/>
            <person name="Wedrychowicz H."/>
        </authorList>
    </citation>
    <scope>NUCLEOTIDE SEQUENCE [LARGE SCALE GENOMIC DNA]</scope>
    <source>
        <strain evidence="12 13">DSM 21637</strain>
    </source>
</reference>
<dbReference type="AlphaFoldDB" id="A0A1K1XYB9"/>
<name>A0A1K1XYB9_9GAMM</name>
<dbReference type="CDD" id="cd06225">
    <property type="entry name" value="HAMP"/>
    <property type="match status" value="1"/>
</dbReference>
<dbReference type="RefSeq" id="WP_072326317.1">
    <property type="nucleotide sequence ID" value="NZ_FPJW01000007.1"/>
</dbReference>
<dbReference type="Gene3D" id="1.10.287.950">
    <property type="entry name" value="Methyl-accepting chemotaxis protein"/>
    <property type="match status" value="1"/>
</dbReference>
<keyword evidence="3 9" id="KW-1133">Transmembrane helix</keyword>
<dbReference type="EMBL" id="FPJW01000007">
    <property type="protein sequence ID" value="SFX54036.1"/>
    <property type="molecule type" value="Genomic_DNA"/>
</dbReference>
<dbReference type="SMART" id="SM00283">
    <property type="entry name" value="MA"/>
    <property type="match status" value="1"/>
</dbReference>
<evidence type="ECO:0000256" key="4">
    <source>
        <dbReference type="ARBA" id="ARBA00023136"/>
    </source>
</evidence>
<evidence type="ECO:0000256" key="1">
    <source>
        <dbReference type="ARBA" id="ARBA00004141"/>
    </source>
</evidence>
<keyword evidence="13" id="KW-1185">Reference proteome</keyword>
<feature type="domain" description="HAMP" evidence="11">
    <location>
        <begin position="284"/>
        <end position="337"/>
    </location>
</feature>
<dbReference type="PANTHER" id="PTHR32089">
    <property type="entry name" value="METHYL-ACCEPTING CHEMOTAXIS PROTEIN MCPB"/>
    <property type="match status" value="1"/>
</dbReference>
<comment type="subcellular location">
    <subcellularLocation>
        <location evidence="1">Membrane</location>
        <topology evidence="1">Multi-pass membrane protein</topology>
    </subcellularLocation>
</comment>
<evidence type="ECO:0000256" key="8">
    <source>
        <dbReference type="SAM" id="Coils"/>
    </source>
</evidence>
<dbReference type="FunFam" id="1.10.287.950:FF:000001">
    <property type="entry name" value="Methyl-accepting chemotaxis sensory transducer"/>
    <property type="match status" value="1"/>
</dbReference>
<evidence type="ECO:0000256" key="6">
    <source>
        <dbReference type="ARBA" id="ARBA00029447"/>
    </source>
</evidence>
<evidence type="ECO:0000256" key="9">
    <source>
        <dbReference type="SAM" id="Phobius"/>
    </source>
</evidence>
<evidence type="ECO:0000256" key="5">
    <source>
        <dbReference type="ARBA" id="ARBA00023224"/>
    </source>
</evidence>
<protein>
    <submittedName>
        <fullName evidence="12">Methyl-accepting chemotaxis protein</fullName>
    </submittedName>
</protein>
<sequence>MKLQISFRQALWGLLVLLMAGLLTLVSGGLFGLHQQGRAFSEVAQTASRALDMLALEAKILQLELQRENLQPSALADLQQGLDAVPVQLQQVLGGYPALQQQSEVFLQQLQQTLKTQLAFGLNATEGAQGELGAAAVTLMDELTGLAALVSRFADVRNLEKDFFITPGSRTIQAWQEGMDAFDAHLQRIGFHEDFAEHLQVYRDASARLIRLRLDLEQQTGILLEQRQQLLVALHQQAREAAGQQLQQAEQRAEQQAGNQQRMILVSGLLVTLLLVLTVVLLNRRLHQRLKELLGFLQQVAEGDLRQRLSIRNQRDEFDQLAQGVNQTVESLTGLVGGLQASNRQLLQMATAMEEQIGGLQQEGRQLHGRSDVLAAAMEEISATTDQMALAATDVEVAAGQTDQAANQGGQVIQQAIEALEAITARMQDIDERVSHLGEHSQQIGGVLELINGIAEQTNLLALNAAIEAARVGEAGRGFAVVADEIRTLAEQTAQATHDIGGRIDGIRRDTDTTIHSVEAAREQVRLGRSMGREALLAVQGIQQASRASSEKMNQVRSSVAEVAETTSSMTSDMDQVAGLVSQQQARVETLLDATRQLHRQADDLTRDLQRFQI</sequence>
<feature type="domain" description="Methyl-accepting transducer" evidence="10">
    <location>
        <begin position="342"/>
        <end position="578"/>
    </location>
</feature>
<evidence type="ECO:0000256" key="7">
    <source>
        <dbReference type="PROSITE-ProRule" id="PRU00284"/>
    </source>
</evidence>
<evidence type="ECO:0000256" key="2">
    <source>
        <dbReference type="ARBA" id="ARBA00022692"/>
    </source>
</evidence>
<organism evidence="12 13">
    <name type="scientific">Marinospirillum alkaliphilum DSM 21637</name>
    <dbReference type="NCBI Taxonomy" id="1122209"/>
    <lineage>
        <taxon>Bacteria</taxon>
        <taxon>Pseudomonadati</taxon>
        <taxon>Pseudomonadota</taxon>
        <taxon>Gammaproteobacteria</taxon>
        <taxon>Oceanospirillales</taxon>
        <taxon>Oceanospirillaceae</taxon>
        <taxon>Marinospirillum</taxon>
    </lineage>
</organism>
<comment type="similarity">
    <text evidence="6">Belongs to the methyl-accepting chemotaxis (MCP) protein family.</text>
</comment>
<dbReference type="GO" id="GO:0016020">
    <property type="term" value="C:membrane"/>
    <property type="evidence" value="ECO:0007669"/>
    <property type="project" value="UniProtKB-SubCell"/>
</dbReference>
<feature type="coiled-coil region" evidence="8">
    <location>
        <begin position="232"/>
        <end position="259"/>
    </location>
</feature>
<gene>
    <name evidence="12" type="ORF">SAMN02745752_01997</name>
</gene>
<dbReference type="InterPro" id="IPR004089">
    <property type="entry name" value="MCPsignal_dom"/>
</dbReference>
<dbReference type="SMART" id="SM00304">
    <property type="entry name" value="HAMP"/>
    <property type="match status" value="1"/>
</dbReference>
<dbReference type="Pfam" id="PF00672">
    <property type="entry name" value="HAMP"/>
    <property type="match status" value="1"/>
</dbReference>
<accession>A0A1K1XYB9</accession>
<dbReference type="OrthoDB" id="6092731at2"/>
<dbReference type="CDD" id="cd11386">
    <property type="entry name" value="MCP_signal"/>
    <property type="match status" value="1"/>
</dbReference>
<evidence type="ECO:0000313" key="13">
    <source>
        <dbReference type="Proteomes" id="UP000182350"/>
    </source>
</evidence>
<dbReference type="Pfam" id="PF00015">
    <property type="entry name" value="MCPsignal"/>
    <property type="match status" value="1"/>
</dbReference>
<proteinExistence type="inferred from homology"/>
<evidence type="ECO:0000259" key="10">
    <source>
        <dbReference type="PROSITE" id="PS50111"/>
    </source>
</evidence>
<dbReference type="PROSITE" id="PS50885">
    <property type="entry name" value="HAMP"/>
    <property type="match status" value="1"/>
</dbReference>
<feature type="transmembrane region" description="Helical" evidence="9">
    <location>
        <begin position="263"/>
        <end position="282"/>
    </location>
</feature>
<dbReference type="PROSITE" id="PS50111">
    <property type="entry name" value="CHEMOTAXIS_TRANSDUC_2"/>
    <property type="match status" value="1"/>
</dbReference>
<evidence type="ECO:0000256" key="3">
    <source>
        <dbReference type="ARBA" id="ARBA00022989"/>
    </source>
</evidence>
<dbReference type="GO" id="GO:0007165">
    <property type="term" value="P:signal transduction"/>
    <property type="evidence" value="ECO:0007669"/>
    <property type="project" value="UniProtKB-KW"/>
</dbReference>